<feature type="transmembrane region" description="Helical" evidence="1">
    <location>
        <begin position="147"/>
        <end position="164"/>
    </location>
</feature>
<dbReference type="Pfam" id="PF01970">
    <property type="entry name" value="TctA"/>
    <property type="match status" value="1"/>
</dbReference>
<feature type="transmembrane region" description="Helical" evidence="1">
    <location>
        <begin position="465"/>
        <end position="488"/>
    </location>
</feature>
<dbReference type="RefSeq" id="WP_136454966.1">
    <property type="nucleotide sequence ID" value="NZ_SSWH01000009.1"/>
</dbReference>
<keyword evidence="1" id="KW-0812">Transmembrane</keyword>
<dbReference type="EMBL" id="SSWH01000009">
    <property type="protein sequence ID" value="THJ65857.1"/>
    <property type="molecule type" value="Genomic_DNA"/>
</dbReference>
<sequence>MDVLADLLGGFANALEPQYLLYAAIGVTIGTLVGVLPGIGPALALALLLPLTYGFDPTGALIIFAGIYYGSLYGGAITSILLNTPGEAGSVATAIEGYPMAKAGRAGPALATAVMGSFSAGIISTLGLTFLAPLVANLARNFQATDYFALMVLAFVSVTALVGTSVIRGMISLFAGLFVGLVGLDFLTGQQRFTFGSAQLLGGIDIIIVVIGLFAIGEALYGLARLQYAKEQAVEFAGRIWLNREERSRVWKPWIRGGLLGFFFGSMPTGGSEVPTFLSYNVEKRLSKHKGEFGKGAIEGVAGPEAANNASFSGVLVPLLTLGIPTSATAAIILSAFQIYNIQPGPQLFEDSPDLVWTLIASLFIGNIMLLAINLPLVKLWIRILAIPKTLLYTGILVFGILGVYSLSGSITDLLLVCAIGAAGFFMRIYDFPVAPAVLGAILGPMMETQLRRALSISQNDFSVFFTRPLTVGLLLVALAVLVLPAVLPRLLRRVKRTDPVG</sequence>
<feature type="transmembrane region" description="Helical" evidence="1">
    <location>
        <begin position="414"/>
        <end position="444"/>
    </location>
</feature>
<name>A0A4S5E385_9MICC</name>
<dbReference type="OrthoDB" id="9781349at2"/>
<keyword evidence="1" id="KW-0472">Membrane</keyword>
<evidence type="ECO:0000256" key="1">
    <source>
        <dbReference type="SAM" id="Phobius"/>
    </source>
</evidence>
<comment type="caution">
    <text evidence="3">The sequence shown here is derived from an EMBL/GenBank/DDBJ whole genome shotgun (WGS) entry which is preliminary data.</text>
</comment>
<feature type="transmembrane region" description="Helical" evidence="1">
    <location>
        <begin position="109"/>
        <end position="135"/>
    </location>
</feature>
<feature type="transmembrane region" description="Helical" evidence="1">
    <location>
        <begin position="355"/>
        <end position="378"/>
    </location>
</feature>
<organism evidence="3 4">
    <name type="scientific">Arthrobacter echini</name>
    <dbReference type="NCBI Taxonomy" id="1529066"/>
    <lineage>
        <taxon>Bacteria</taxon>
        <taxon>Bacillati</taxon>
        <taxon>Actinomycetota</taxon>
        <taxon>Actinomycetes</taxon>
        <taxon>Micrococcales</taxon>
        <taxon>Micrococcaceae</taxon>
        <taxon>Arthrobacter</taxon>
    </lineage>
</organism>
<feature type="transmembrane region" description="Helical" evidence="1">
    <location>
        <begin position="390"/>
        <end position="408"/>
    </location>
</feature>
<reference evidence="3 4" key="1">
    <citation type="submission" date="2019-04" db="EMBL/GenBank/DDBJ databases">
        <authorList>
            <person name="Liu Q."/>
            <person name="Xin Y.-H."/>
        </authorList>
    </citation>
    <scope>NUCLEOTIDE SEQUENCE [LARGE SCALE GENOMIC DNA]</scope>
    <source>
        <strain evidence="3 4">AM23</strain>
    </source>
</reference>
<keyword evidence="4" id="KW-1185">Reference proteome</keyword>
<feature type="transmembrane region" description="Helical" evidence="1">
    <location>
        <begin position="61"/>
        <end position="82"/>
    </location>
</feature>
<feature type="transmembrane region" description="Helical" evidence="1">
    <location>
        <begin position="315"/>
        <end position="340"/>
    </location>
</feature>
<gene>
    <name evidence="3" type="ORF">E8P82_11300</name>
</gene>
<evidence type="ECO:0000259" key="2">
    <source>
        <dbReference type="Pfam" id="PF01970"/>
    </source>
</evidence>
<evidence type="ECO:0000313" key="4">
    <source>
        <dbReference type="Proteomes" id="UP000305233"/>
    </source>
</evidence>
<evidence type="ECO:0000313" key="3">
    <source>
        <dbReference type="EMBL" id="THJ65857.1"/>
    </source>
</evidence>
<feature type="domain" description="DUF112" evidence="2">
    <location>
        <begin position="20"/>
        <end position="439"/>
    </location>
</feature>
<protein>
    <submittedName>
        <fullName evidence="3">Tripartite tricarboxylate transporter permease</fullName>
    </submittedName>
</protein>
<proteinExistence type="predicted"/>
<keyword evidence="1" id="KW-1133">Transmembrane helix</keyword>
<dbReference type="PANTHER" id="PTHR35342:SF5">
    <property type="entry name" value="TRICARBOXYLIC TRANSPORT PROTEIN"/>
    <property type="match status" value="1"/>
</dbReference>
<dbReference type="Proteomes" id="UP000305233">
    <property type="component" value="Unassembled WGS sequence"/>
</dbReference>
<feature type="transmembrane region" description="Helical" evidence="1">
    <location>
        <begin position="20"/>
        <end position="49"/>
    </location>
</feature>
<feature type="transmembrane region" description="Helical" evidence="1">
    <location>
        <begin position="200"/>
        <end position="221"/>
    </location>
</feature>
<dbReference type="PANTHER" id="PTHR35342">
    <property type="entry name" value="TRICARBOXYLIC TRANSPORT PROTEIN"/>
    <property type="match status" value="1"/>
</dbReference>
<dbReference type="AlphaFoldDB" id="A0A4S5E385"/>
<accession>A0A4S5E385</accession>
<dbReference type="InterPro" id="IPR002823">
    <property type="entry name" value="DUF112_TM"/>
</dbReference>